<dbReference type="Proteomes" id="UP000494206">
    <property type="component" value="Unassembled WGS sequence"/>
</dbReference>
<dbReference type="EMBL" id="CADEPM010000003">
    <property type="protein sequence ID" value="CAB3402585.1"/>
    <property type="molecule type" value="Genomic_DNA"/>
</dbReference>
<evidence type="ECO:0000313" key="1">
    <source>
        <dbReference type="EMBL" id="CAB3402585.1"/>
    </source>
</evidence>
<reference evidence="1 2" key="1">
    <citation type="submission" date="2020-04" db="EMBL/GenBank/DDBJ databases">
        <authorList>
            <person name="Laetsch R D."/>
            <person name="Stevens L."/>
            <person name="Kumar S."/>
            <person name="Blaxter L. M."/>
        </authorList>
    </citation>
    <scope>NUCLEOTIDE SEQUENCE [LARGE SCALE GENOMIC DNA]</scope>
</reference>
<organism evidence="1 2">
    <name type="scientific">Caenorhabditis bovis</name>
    <dbReference type="NCBI Taxonomy" id="2654633"/>
    <lineage>
        <taxon>Eukaryota</taxon>
        <taxon>Metazoa</taxon>
        <taxon>Ecdysozoa</taxon>
        <taxon>Nematoda</taxon>
        <taxon>Chromadorea</taxon>
        <taxon>Rhabditida</taxon>
        <taxon>Rhabditina</taxon>
        <taxon>Rhabditomorpha</taxon>
        <taxon>Rhabditoidea</taxon>
        <taxon>Rhabditidae</taxon>
        <taxon>Peloderinae</taxon>
        <taxon>Caenorhabditis</taxon>
    </lineage>
</organism>
<accession>A0A8S1ESL9</accession>
<dbReference type="OrthoDB" id="5833104at2759"/>
<proteinExistence type="predicted"/>
<evidence type="ECO:0000313" key="2">
    <source>
        <dbReference type="Proteomes" id="UP000494206"/>
    </source>
</evidence>
<name>A0A8S1ESL9_9PELO</name>
<keyword evidence="2" id="KW-1185">Reference proteome</keyword>
<sequence>MFNKSPVQRENEDEAAMKIQKCWRKSHQKREDLALRAREIAEWDGLVEISQHNDELMEKLKELRISKNYDIQKFDTLLRMPPRDVNGWLENEFKRNRRQRITESDRIQLQIVDRQKDQAARTLQRYV</sequence>
<gene>
    <name evidence="1" type="ORF">CBOVIS_LOCUS5183</name>
</gene>
<comment type="caution">
    <text evidence="1">The sequence shown here is derived from an EMBL/GenBank/DDBJ whole genome shotgun (WGS) entry which is preliminary data.</text>
</comment>
<protein>
    <submittedName>
        <fullName evidence="1">Uncharacterized protein</fullName>
    </submittedName>
</protein>
<dbReference type="AlphaFoldDB" id="A0A8S1ESL9"/>